<dbReference type="FunFam" id="3.40.190.10:FF:000005">
    <property type="entry name" value="Porphobilinogen deaminase"/>
    <property type="match status" value="1"/>
</dbReference>
<dbReference type="InterPro" id="IPR022419">
    <property type="entry name" value="Porphobilin_deaminase_cofac_BS"/>
</dbReference>
<comment type="cofactor">
    <cofactor evidence="7">
        <name>dipyrromethane</name>
        <dbReference type="ChEBI" id="CHEBI:60342"/>
    </cofactor>
    <text evidence="7">Binds 1 dipyrromethane group covalently.</text>
</comment>
<proteinExistence type="inferred from homology"/>
<dbReference type="InterPro" id="IPR000860">
    <property type="entry name" value="HemC"/>
</dbReference>
<feature type="domain" description="Porphobilinogen deaminase C-terminal" evidence="9">
    <location>
        <begin position="231"/>
        <end position="316"/>
    </location>
</feature>
<dbReference type="GO" id="GO:0004418">
    <property type="term" value="F:hydroxymethylbilane synthase activity"/>
    <property type="evidence" value="ECO:0007669"/>
    <property type="project" value="UniProtKB-UniRule"/>
</dbReference>
<dbReference type="GO" id="GO:0006782">
    <property type="term" value="P:protoporphyrinogen IX biosynthetic process"/>
    <property type="evidence" value="ECO:0007669"/>
    <property type="project" value="UniProtKB-UniRule"/>
</dbReference>
<dbReference type="PROSITE" id="PS00533">
    <property type="entry name" value="PORPHOBILINOGEN_DEAM"/>
    <property type="match status" value="1"/>
</dbReference>
<dbReference type="PRINTS" id="PR00151">
    <property type="entry name" value="PORPHBDMNASE"/>
</dbReference>
<feature type="modified residue" description="S-(dipyrrolylmethanemethyl)cysteine" evidence="7">
    <location>
        <position position="246"/>
    </location>
</feature>
<accession>A0A1W2D1G3</accession>
<dbReference type="Pfam" id="PF03900">
    <property type="entry name" value="Porphobil_deamC"/>
    <property type="match status" value="1"/>
</dbReference>
<dbReference type="AlphaFoldDB" id="A0A1W2D1G3"/>
<feature type="domain" description="Porphobilinogen deaminase N-terminal" evidence="8">
    <location>
        <begin position="12"/>
        <end position="216"/>
    </location>
</feature>
<dbReference type="InterPro" id="IPR036803">
    <property type="entry name" value="Porphobilinogen_deaminase_C_sf"/>
</dbReference>
<dbReference type="GO" id="GO:0005737">
    <property type="term" value="C:cytoplasm"/>
    <property type="evidence" value="ECO:0007669"/>
    <property type="project" value="UniProtKB-UniRule"/>
</dbReference>
<dbReference type="Proteomes" id="UP000192674">
    <property type="component" value="Unassembled WGS sequence"/>
</dbReference>
<comment type="subunit">
    <text evidence="3 7">Monomer.</text>
</comment>
<dbReference type="EC" id="2.5.1.61" evidence="7"/>
<comment type="catalytic activity">
    <reaction evidence="6 7">
        <text>4 porphobilinogen + H2O = hydroxymethylbilane + 4 NH4(+)</text>
        <dbReference type="Rhea" id="RHEA:13185"/>
        <dbReference type="ChEBI" id="CHEBI:15377"/>
        <dbReference type="ChEBI" id="CHEBI:28938"/>
        <dbReference type="ChEBI" id="CHEBI:57845"/>
        <dbReference type="ChEBI" id="CHEBI:58126"/>
        <dbReference type="EC" id="2.5.1.61"/>
    </reaction>
</comment>
<dbReference type="SUPFAM" id="SSF53850">
    <property type="entry name" value="Periplasmic binding protein-like II"/>
    <property type="match status" value="1"/>
</dbReference>
<dbReference type="Gene3D" id="3.30.160.40">
    <property type="entry name" value="Porphobilinogen deaminase, C-terminal domain"/>
    <property type="match status" value="1"/>
</dbReference>
<evidence type="ECO:0000256" key="4">
    <source>
        <dbReference type="ARBA" id="ARBA00022679"/>
    </source>
</evidence>
<dbReference type="InterPro" id="IPR022418">
    <property type="entry name" value="Porphobilinogen_deaminase_C"/>
</dbReference>
<evidence type="ECO:0000256" key="6">
    <source>
        <dbReference type="ARBA" id="ARBA00048169"/>
    </source>
</evidence>
<name>A0A1W2D1G3_KIBAR</name>
<dbReference type="HAMAP" id="MF_00260">
    <property type="entry name" value="Porphobil_deam"/>
    <property type="match status" value="1"/>
</dbReference>
<evidence type="ECO:0000259" key="9">
    <source>
        <dbReference type="Pfam" id="PF03900"/>
    </source>
</evidence>
<dbReference type="InterPro" id="IPR022417">
    <property type="entry name" value="Porphobilin_deaminase_N"/>
</dbReference>
<protein>
    <recommendedName>
        <fullName evidence="7">Porphobilinogen deaminase</fullName>
        <shortName evidence="7">PBG</shortName>
        <ecNumber evidence="7">2.5.1.61</ecNumber>
    </recommendedName>
    <alternativeName>
        <fullName evidence="7">Hydroxymethylbilane synthase</fullName>
        <shortName evidence="7">HMBS</shortName>
    </alternativeName>
    <alternativeName>
        <fullName evidence="7">Pre-uroporphyrinogen synthase</fullName>
    </alternativeName>
</protein>
<evidence type="ECO:0000259" key="8">
    <source>
        <dbReference type="Pfam" id="PF01379"/>
    </source>
</evidence>
<comment type="similarity">
    <text evidence="2 7">Belongs to the HMBS family.</text>
</comment>
<dbReference type="NCBIfam" id="TIGR00212">
    <property type="entry name" value="hemC"/>
    <property type="match status" value="1"/>
</dbReference>
<evidence type="ECO:0000313" key="11">
    <source>
        <dbReference type="Proteomes" id="UP000192674"/>
    </source>
</evidence>
<sequence>MWTVNSEMKRTIRIGTRGSALALTQTRMVADALERDGDVHVEIVTVSTPGDRSDKPIAEIGVGVFTSALRDALADDEVDVAVHSYKDLPTAPDSRLALAAVPQREDPRDALVARDGLTLGELPPGSTVGTGSPRRAAQLEALGLGLRIVGLRGNVDTRVRKVTDGELDAVVLAKAGLSRLGRLDVITEVLEPIQMLPAPAQGALAVECRVDDVDVEHLLRSIVDDQATRAAVAAERAMLAKLEAGCNAPVGALADVVEDLDDDGRVVMRLSLRGVAAVYAKDEDGNPVVVDLLRASATGDLTAAEQLGRDLAAELLDLGAGVLSGPESRS</sequence>
<reference evidence="10 11" key="1">
    <citation type="submission" date="2017-04" db="EMBL/GenBank/DDBJ databases">
        <authorList>
            <person name="Afonso C.L."/>
            <person name="Miller P.J."/>
            <person name="Scott M.A."/>
            <person name="Spackman E."/>
            <person name="Goraichik I."/>
            <person name="Dimitrov K.M."/>
            <person name="Suarez D.L."/>
            <person name="Swayne D.E."/>
        </authorList>
    </citation>
    <scope>NUCLEOTIDE SEQUENCE [LARGE SCALE GENOMIC DNA]</scope>
    <source>
        <strain evidence="10 11">DSM 43828</strain>
    </source>
</reference>
<evidence type="ECO:0000256" key="7">
    <source>
        <dbReference type="HAMAP-Rule" id="MF_00260"/>
    </source>
</evidence>
<gene>
    <name evidence="7" type="primary">hemC</name>
    <name evidence="10" type="ORF">SAMN05661093_02759</name>
</gene>
<dbReference type="EMBL" id="FWXV01000002">
    <property type="protein sequence ID" value="SMC91475.1"/>
    <property type="molecule type" value="Genomic_DNA"/>
</dbReference>
<dbReference type="PANTHER" id="PTHR11557">
    <property type="entry name" value="PORPHOBILINOGEN DEAMINASE"/>
    <property type="match status" value="1"/>
</dbReference>
<organism evidence="10 11">
    <name type="scientific">Kibdelosporangium aridum</name>
    <dbReference type="NCBI Taxonomy" id="2030"/>
    <lineage>
        <taxon>Bacteria</taxon>
        <taxon>Bacillati</taxon>
        <taxon>Actinomycetota</taxon>
        <taxon>Actinomycetes</taxon>
        <taxon>Pseudonocardiales</taxon>
        <taxon>Pseudonocardiaceae</taxon>
        <taxon>Kibdelosporangium</taxon>
    </lineage>
</organism>
<evidence type="ECO:0000256" key="2">
    <source>
        <dbReference type="ARBA" id="ARBA00005638"/>
    </source>
</evidence>
<evidence type="ECO:0000313" key="10">
    <source>
        <dbReference type="EMBL" id="SMC91475.1"/>
    </source>
</evidence>
<keyword evidence="4 7" id="KW-0808">Transferase</keyword>
<dbReference type="PIRSF" id="PIRSF001438">
    <property type="entry name" value="4pyrrol_synth_OHMeBilane_synth"/>
    <property type="match status" value="1"/>
</dbReference>
<dbReference type="Pfam" id="PF01379">
    <property type="entry name" value="Porphobil_deam"/>
    <property type="match status" value="1"/>
</dbReference>
<evidence type="ECO:0000256" key="1">
    <source>
        <dbReference type="ARBA" id="ARBA00002869"/>
    </source>
</evidence>
<dbReference type="PANTHER" id="PTHR11557:SF0">
    <property type="entry name" value="PORPHOBILINOGEN DEAMINASE"/>
    <property type="match status" value="1"/>
</dbReference>
<comment type="miscellaneous">
    <text evidence="7">The porphobilinogen subunits are added to the dipyrromethane group.</text>
</comment>
<dbReference type="SUPFAM" id="SSF54782">
    <property type="entry name" value="Porphobilinogen deaminase (hydroxymethylbilane synthase), C-terminal domain"/>
    <property type="match status" value="1"/>
</dbReference>
<evidence type="ECO:0000256" key="5">
    <source>
        <dbReference type="ARBA" id="ARBA00023244"/>
    </source>
</evidence>
<keyword evidence="5 7" id="KW-0627">Porphyrin biosynthesis</keyword>
<comment type="function">
    <text evidence="1 7">Tetrapolymerization of the monopyrrole PBG into the hydroxymethylbilane pre-uroporphyrinogen in several discrete steps.</text>
</comment>
<dbReference type="Gene3D" id="3.40.190.10">
    <property type="entry name" value="Periplasmic binding protein-like II"/>
    <property type="match status" value="2"/>
</dbReference>
<evidence type="ECO:0000256" key="3">
    <source>
        <dbReference type="ARBA" id="ARBA00011245"/>
    </source>
</evidence>
<keyword evidence="11" id="KW-1185">Reference proteome</keyword>